<dbReference type="NCBIfam" id="TIGR02246">
    <property type="entry name" value="SgcJ/EcaC family oxidoreductase"/>
    <property type="match status" value="1"/>
</dbReference>
<dbReference type="InterPro" id="IPR037401">
    <property type="entry name" value="SnoaL-like"/>
</dbReference>
<gene>
    <name evidence="2" type="ORF">CLV88_1148</name>
</gene>
<dbReference type="InterPro" id="IPR011944">
    <property type="entry name" value="Steroid_delta5-4_isomerase"/>
</dbReference>
<name>A0A2P8F7V8_9RHOB</name>
<comment type="caution">
    <text evidence="2">The sequence shown here is derived from an EMBL/GenBank/DDBJ whole genome shotgun (WGS) entry which is preliminary data.</text>
</comment>
<dbReference type="AlphaFoldDB" id="A0A2P8F7V8"/>
<dbReference type="SUPFAM" id="SSF54427">
    <property type="entry name" value="NTF2-like"/>
    <property type="match status" value="1"/>
</dbReference>
<dbReference type="EMBL" id="PYGJ01000014">
    <property type="protein sequence ID" value="PSL17798.1"/>
    <property type="molecule type" value="Genomic_DNA"/>
</dbReference>
<dbReference type="InterPro" id="IPR032710">
    <property type="entry name" value="NTF2-like_dom_sf"/>
</dbReference>
<dbReference type="Gene3D" id="3.10.450.50">
    <property type="match status" value="1"/>
</dbReference>
<sequence length="129" mass="14501">MDTMKIAQMAQDYTNAWNSKSAEAVASFYAQDGEIVINRGEPWSGQDRVQDMADGFFRDVPDLTLTCDDVRISGQHALFLWTFTGHDAASGNPLKIHGWEEWDLNHEMEVQASRGWFDADAYSHQTGNG</sequence>
<dbReference type="RefSeq" id="WP_207797094.1">
    <property type="nucleotide sequence ID" value="NZ_PYGJ01000014.1"/>
</dbReference>
<proteinExistence type="predicted"/>
<evidence type="ECO:0000313" key="3">
    <source>
        <dbReference type="Proteomes" id="UP000240418"/>
    </source>
</evidence>
<evidence type="ECO:0000313" key="2">
    <source>
        <dbReference type="EMBL" id="PSL17798.1"/>
    </source>
</evidence>
<protein>
    <submittedName>
        <fullName evidence="2">Uncharacterized protein (TIGR02246 family)</fullName>
    </submittedName>
</protein>
<dbReference type="Proteomes" id="UP000240418">
    <property type="component" value="Unassembled WGS sequence"/>
</dbReference>
<organism evidence="2 3">
    <name type="scientific">Shimia abyssi</name>
    <dbReference type="NCBI Taxonomy" id="1662395"/>
    <lineage>
        <taxon>Bacteria</taxon>
        <taxon>Pseudomonadati</taxon>
        <taxon>Pseudomonadota</taxon>
        <taxon>Alphaproteobacteria</taxon>
        <taxon>Rhodobacterales</taxon>
        <taxon>Roseobacteraceae</taxon>
    </lineage>
</organism>
<keyword evidence="3" id="KW-1185">Reference proteome</keyword>
<dbReference type="Pfam" id="PF12680">
    <property type="entry name" value="SnoaL_2"/>
    <property type="match status" value="1"/>
</dbReference>
<reference evidence="2 3" key="1">
    <citation type="submission" date="2018-03" db="EMBL/GenBank/DDBJ databases">
        <title>Genomic Encyclopedia of Archaeal and Bacterial Type Strains, Phase II (KMG-II): from individual species to whole genera.</title>
        <authorList>
            <person name="Goeker M."/>
        </authorList>
    </citation>
    <scope>NUCLEOTIDE SEQUENCE [LARGE SCALE GENOMIC DNA]</scope>
    <source>
        <strain evidence="2 3">DSM 100673</strain>
    </source>
</reference>
<feature type="domain" description="SnoaL-like" evidence="1">
    <location>
        <begin position="11"/>
        <end position="104"/>
    </location>
</feature>
<accession>A0A2P8F7V8</accession>
<evidence type="ECO:0000259" key="1">
    <source>
        <dbReference type="Pfam" id="PF12680"/>
    </source>
</evidence>